<comment type="caution">
    <text evidence="1">The sequence shown here is derived from an EMBL/GenBank/DDBJ whole genome shotgun (WGS) entry which is preliminary data.</text>
</comment>
<evidence type="ECO:0000313" key="2">
    <source>
        <dbReference type="Proteomes" id="UP000283530"/>
    </source>
</evidence>
<evidence type="ECO:0000313" key="1">
    <source>
        <dbReference type="EMBL" id="RWR84010.1"/>
    </source>
</evidence>
<keyword evidence="2" id="KW-1185">Reference proteome</keyword>
<dbReference type="PANTHER" id="PTHR42695">
    <property type="entry name" value="GLUTAMINE AMIDOTRANSFERASE YLR126C-RELATED"/>
    <property type="match status" value="1"/>
</dbReference>
<protein>
    <submittedName>
        <fullName evidence="1">Gamma-glutamyl peptidase 5-like protein</fullName>
    </submittedName>
</protein>
<dbReference type="SUPFAM" id="SSF52317">
    <property type="entry name" value="Class I glutamine amidotransferase-like"/>
    <property type="match status" value="1"/>
</dbReference>
<dbReference type="STRING" id="337451.A0A443NZP6"/>
<dbReference type="InterPro" id="IPR044992">
    <property type="entry name" value="ChyE-like"/>
</dbReference>
<gene>
    <name evidence="1" type="ORF">CKAN_01279400</name>
</gene>
<dbReference type="PANTHER" id="PTHR42695:SF13">
    <property type="entry name" value="GLUTAMINE AMIDOTRANSFERASE CLASS-I FAMILY PROTEIN, EXPRESSED"/>
    <property type="match status" value="1"/>
</dbReference>
<dbReference type="GO" id="GO:0005829">
    <property type="term" value="C:cytosol"/>
    <property type="evidence" value="ECO:0007669"/>
    <property type="project" value="TreeGrafter"/>
</dbReference>
<dbReference type="Proteomes" id="UP000283530">
    <property type="component" value="Unassembled WGS sequence"/>
</dbReference>
<sequence>MGSLFGDFPEDEELEEYQGFVITGSCNDAHGSDPWVCKLVTLVKKLDSMHKKLLGFCFGHQVWELRRRAEGDGLLEEDRDRHV</sequence>
<dbReference type="EMBL" id="QPKB01000005">
    <property type="protein sequence ID" value="RWR84010.1"/>
    <property type="molecule type" value="Genomic_DNA"/>
</dbReference>
<organism evidence="1 2">
    <name type="scientific">Cinnamomum micranthum f. kanehirae</name>
    <dbReference type="NCBI Taxonomy" id="337451"/>
    <lineage>
        <taxon>Eukaryota</taxon>
        <taxon>Viridiplantae</taxon>
        <taxon>Streptophyta</taxon>
        <taxon>Embryophyta</taxon>
        <taxon>Tracheophyta</taxon>
        <taxon>Spermatophyta</taxon>
        <taxon>Magnoliopsida</taxon>
        <taxon>Magnoliidae</taxon>
        <taxon>Laurales</taxon>
        <taxon>Lauraceae</taxon>
        <taxon>Cinnamomum</taxon>
    </lineage>
</organism>
<dbReference type="OrthoDB" id="92161at2759"/>
<dbReference type="AlphaFoldDB" id="A0A443NZP6"/>
<dbReference type="Gene3D" id="3.40.50.880">
    <property type="match status" value="1"/>
</dbReference>
<dbReference type="InterPro" id="IPR029062">
    <property type="entry name" value="Class_I_gatase-like"/>
</dbReference>
<dbReference type="PROSITE" id="PS51273">
    <property type="entry name" value="GATASE_TYPE_1"/>
    <property type="match status" value="1"/>
</dbReference>
<reference evidence="1 2" key="1">
    <citation type="journal article" date="2019" name="Nat. Plants">
        <title>Stout camphor tree genome fills gaps in understanding of flowering plant genome evolution.</title>
        <authorList>
            <person name="Chaw S.M."/>
            <person name="Liu Y.C."/>
            <person name="Wu Y.W."/>
            <person name="Wang H.Y."/>
            <person name="Lin C.I."/>
            <person name="Wu C.S."/>
            <person name="Ke H.M."/>
            <person name="Chang L.Y."/>
            <person name="Hsu C.Y."/>
            <person name="Yang H.T."/>
            <person name="Sudianto E."/>
            <person name="Hsu M.H."/>
            <person name="Wu K.P."/>
            <person name="Wang L.N."/>
            <person name="Leebens-Mack J.H."/>
            <person name="Tsai I.J."/>
        </authorList>
    </citation>
    <scope>NUCLEOTIDE SEQUENCE [LARGE SCALE GENOMIC DNA]</scope>
    <source>
        <strain evidence="2">cv. Chaw 1501</strain>
        <tissue evidence="1">Young leaves</tissue>
    </source>
</reference>
<proteinExistence type="predicted"/>
<accession>A0A443NZP6</accession>
<name>A0A443NZP6_9MAGN</name>